<accession>A0A9D2EK95</accession>
<dbReference type="SUPFAM" id="SSF50814">
    <property type="entry name" value="Lipocalins"/>
    <property type="match status" value="1"/>
</dbReference>
<protein>
    <submittedName>
        <fullName evidence="2">DUF1934 domain-containing protein</fullName>
    </submittedName>
</protein>
<dbReference type="InterPro" id="IPR012674">
    <property type="entry name" value="Calycin"/>
</dbReference>
<reference evidence="2" key="2">
    <citation type="submission" date="2021-04" db="EMBL/GenBank/DDBJ databases">
        <authorList>
            <person name="Gilroy R."/>
        </authorList>
    </citation>
    <scope>NUCLEOTIDE SEQUENCE</scope>
    <source>
        <strain evidence="2">CHK179-28034</strain>
    </source>
</reference>
<sequence length="169" mass="19151">MTKENGGQAPHREEPERAGRPGGAVHKKRKLRLTVKGVQRGFGQEEVSEITTFADYFMKNEKHYIFYSETTEEGRTLKNRLTVSSDVVELKKSGCGDSLLRFREGHSETCVYQSPAGALEMVSDTRRIKMHAGEDLLRLTLEYSFYMSGMLVSDYHLTVEGKPVPEETE</sequence>
<evidence type="ECO:0000313" key="2">
    <source>
        <dbReference type="EMBL" id="HIZ39057.1"/>
    </source>
</evidence>
<dbReference type="Pfam" id="PF09148">
    <property type="entry name" value="DUF1934"/>
    <property type="match status" value="1"/>
</dbReference>
<evidence type="ECO:0000313" key="3">
    <source>
        <dbReference type="Proteomes" id="UP000824049"/>
    </source>
</evidence>
<reference evidence="2" key="1">
    <citation type="journal article" date="2021" name="PeerJ">
        <title>Extensive microbial diversity within the chicken gut microbiome revealed by metagenomics and culture.</title>
        <authorList>
            <person name="Gilroy R."/>
            <person name="Ravi A."/>
            <person name="Getino M."/>
            <person name="Pursley I."/>
            <person name="Horton D.L."/>
            <person name="Alikhan N.F."/>
            <person name="Baker D."/>
            <person name="Gharbi K."/>
            <person name="Hall N."/>
            <person name="Watson M."/>
            <person name="Adriaenssens E.M."/>
            <person name="Foster-Nyarko E."/>
            <person name="Jarju S."/>
            <person name="Secka A."/>
            <person name="Antonio M."/>
            <person name="Oren A."/>
            <person name="Chaudhuri R.R."/>
            <person name="La Ragione R."/>
            <person name="Hildebrand F."/>
            <person name="Pallen M.J."/>
        </authorList>
    </citation>
    <scope>NUCLEOTIDE SEQUENCE</scope>
    <source>
        <strain evidence="2">CHK179-28034</strain>
    </source>
</reference>
<organism evidence="2 3">
    <name type="scientific">Candidatus Anaerobutyricum stercoris</name>
    <dbReference type="NCBI Taxonomy" id="2838457"/>
    <lineage>
        <taxon>Bacteria</taxon>
        <taxon>Bacillati</taxon>
        <taxon>Bacillota</taxon>
        <taxon>Clostridia</taxon>
        <taxon>Lachnospirales</taxon>
        <taxon>Lachnospiraceae</taxon>
        <taxon>Anaerobutyricum</taxon>
    </lineage>
</organism>
<feature type="compositionally biased region" description="Basic and acidic residues" evidence="1">
    <location>
        <begin position="10"/>
        <end position="19"/>
    </location>
</feature>
<gene>
    <name evidence="2" type="ORF">H9968_03895</name>
</gene>
<name>A0A9D2EK95_9FIRM</name>
<dbReference type="AlphaFoldDB" id="A0A9D2EK95"/>
<dbReference type="InterPro" id="IPR015231">
    <property type="entry name" value="DUF1934"/>
</dbReference>
<comment type="caution">
    <text evidence="2">The sequence shown here is derived from an EMBL/GenBank/DDBJ whole genome shotgun (WGS) entry which is preliminary data.</text>
</comment>
<feature type="region of interest" description="Disordered" evidence="1">
    <location>
        <begin position="1"/>
        <end position="28"/>
    </location>
</feature>
<dbReference type="EMBL" id="DXBR01000040">
    <property type="protein sequence ID" value="HIZ39057.1"/>
    <property type="molecule type" value="Genomic_DNA"/>
</dbReference>
<proteinExistence type="predicted"/>
<evidence type="ECO:0000256" key="1">
    <source>
        <dbReference type="SAM" id="MobiDB-lite"/>
    </source>
</evidence>
<dbReference type="Proteomes" id="UP000824049">
    <property type="component" value="Unassembled WGS sequence"/>
</dbReference>
<dbReference type="Gene3D" id="2.40.128.20">
    <property type="match status" value="1"/>
</dbReference>